<dbReference type="InterPro" id="IPR018333">
    <property type="entry name" value="Squalene_cyclase"/>
</dbReference>
<dbReference type="InterPro" id="IPR006400">
    <property type="entry name" value="Hopene-cyclase"/>
</dbReference>
<dbReference type="InterPro" id="IPR008930">
    <property type="entry name" value="Terpenoid_cyclase/PrenylTrfase"/>
</dbReference>
<dbReference type="Proteomes" id="UP001168883">
    <property type="component" value="Unassembled WGS sequence"/>
</dbReference>
<feature type="domain" description="Squalene cyclase C-terminal" evidence="5">
    <location>
        <begin position="313"/>
        <end position="632"/>
    </location>
</feature>
<dbReference type="Pfam" id="PF13249">
    <property type="entry name" value="SQHop_cyclase_N"/>
    <property type="match status" value="1"/>
</dbReference>
<dbReference type="NCBIfam" id="TIGR01787">
    <property type="entry name" value="squalene_cyclas"/>
    <property type="match status" value="1"/>
</dbReference>
<reference evidence="7" key="1">
    <citation type="submission" date="2023-07" db="EMBL/GenBank/DDBJ databases">
        <authorList>
            <person name="Aktuganov G."/>
            <person name="Boyko T."/>
            <person name="Delegan Y."/>
            <person name="Galimzianova N."/>
            <person name="Gilvanova E."/>
            <person name="Korobov V."/>
            <person name="Kuzmina L."/>
            <person name="Melentiev A."/>
            <person name="Milman P."/>
            <person name="Ryabova A."/>
            <person name="Stupak E."/>
            <person name="Yasakov T."/>
            <person name="Zharikova N."/>
            <person name="Zhurenko E."/>
        </authorList>
    </citation>
    <scope>NUCLEOTIDE SEQUENCE</scope>
    <source>
        <strain evidence="7">IB-739</strain>
    </source>
</reference>
<feature type="domain" description="Squalene cyclase N-terminal" evidence="6">
    <location>
        <begin position="14"/>
        <end position="303"/>
    </location>
</feature>
<dbReference type="SFLD" id="SFLDG01016">
    <property type="entry name" value="Prenyltransferase_Like_2"/>
    <property type="match status" value="1"/>
</dbReference>
<keyword evidence="3" id="KW-0677">Repeat</keyword>
<evidence type="ECO:0000256" key="2">
    <source>
        <dbReference type="ARBA" id="ARBA00009755"/>
    </source>
</evidence>
<evidence type="ECO:0000256" key="1">
    <source>
        <dbReference type="ARBA" id="ARBA00004999"/>
    </source>
</evidence>
<keyword evidence="4 7" id="KW-0413">Isomerase</keyword>
<evidence type="ECO:0000259" key="5">
    <source>
        <dbReference type="Pfam" id="PF13243"/>
    </source>
</evidence>
<comment type="caution">
    <text evidence="7">The sequence shown here is derived from an EMBL/GenBank/DDBJ whole genome shotgun (WGS) entry which is preliminary data.</text>
</comment>
<sequence length="639" mass="70821">MSSLHRIVETATDRLMQMLLTRQSQDGTWRFCFENGIVTDGYLILLLRSLNIKDEYLIRRLANRIVSKQEADGAWKWFHDDGDGHLSATVEAYAALRYAGLPASDEALRRARRFILSKGGVRNVSGVLTKMILAVIGQYPWPRPFPFPPELLLLPRSFPLSFYRFSNYARVHLAPAAILGVRQFTVKPAGTPDLSELLPARERWSAHAEGSDFGEDRRLSGWWNDIQRALHQLPYLPQELRRLALRHAERYMLERIEPNGTLYSYASCTFLMVYALLALGYDKRHPVITQAVQGLISLACESEGQLHVQNSPSTVWDTALLSHALQEAGLPASHPAIRRADAYLLSRQHTKLGDWSADVANPVPGGWGFSDVNTIVPDVDDTTAALRALRRSPGRPEAGYREARSRGLHWVLSLQNDDGGWPAFERNKNSPLLAALPVDGAEAAALDASAADLTGRTLEYLGTWAGLGQEQPFIRRAVQWLLGRQERNGSWYGRWGICYIYGTWAAVTGLAAAGVPPDQPELQQAVRWLAGIQNPDGGFGESCRSDRAKLYIPLGASTPSQTAWALDTLIAVHPAPTDAINRAARALAGMVEAGDASWPAKYPTGAALPGDFYVRYHSYNAIWPLLALAHYRSKYGSRP</sequence>
<comment type="similarity">
    <text evidence="2">Belongs to the terpene cyclase/mutase family.</text>
</comment>
<evidence type="ECO:0000256" key="4">
    <source>
        <dbReference type="ARBA" id="ARBA00023235"/>
    </source>
</evidence>
<gene>
    <name evidence="7" type="primary">shc</name>
    <name evidence="7" type="ORF">Q3C12_30685</name>
</gene>
<evidence type="ECO:0000313" key="7">
    <source>
        <dbReference type="EMBL" id="MDO3681364.1"/>
    </source>
</evidence>
<dbReference type="Gene3D" id="1.50.10.20">
    <property type="match status" value="2"/>
</dbReference>
<organism evidence="7 8">
    <name type="scientific">Paenibacillus ehimensis</name>
    <dbReference type="NCBI Taxonomy" id="79264"/>
    <lineage>
        <taxon>Bacteria</taxon>
        <taxon>Bacillati</taxon>
        <taxon>Bacillota</taxon>
        <taxon>Bacilli</taxon>
        <taxon>Bacillales</taxon>
        <taxon>Paenibacillaceae</taxon>
        <taxon>Paenibacillus</taxon>
    </lineage>
</organism>
<comment type="pathway">
    <text evidence="1">Secondary metabolite biosynthesis; hopanoid biosynthesis.</text>
</comment>
<dbReference type="GO" id="GO:0051007">
    <property type="term" value="F:squalene-hopene cyclase activity"/>
    <property type="evidence" value="ECO:0007669"/>
    <property type="project" value="UniProtKB-EC"/>
</dbReference>
<dbReference type="InterPro" id="IPR032696">
    <property type="entry name" value="SQ_cyclase_C"/>
</dbReference>
<keyword evidence="8" id="KW-1185">Reference proteome</keyword>
<evidence type="ECO:0000313" key="8">
    <source>
        <dbReference type="Proteomes" id="UP001168883"/>
    </source>
</evidence>
<dbReference type="PANTHER" id="PTHR11764:SF20">
    <property type="entry name" value="LANOSTEROL SYNTHASE"/>
    <property type="match status" value="1"/>
</dbReference>
<dbReference type="EMBL" id="JAUMKJ010000062">
    <property type="protein sequence ID" value="MDO3681364.1"/>
    <property type="molecule type" value="Genomic_DNA"/>
</dbReference>
<dbReference type="Pfam" id="PF13243">
    <property type="entry name" value="SQHop_cyclase_C"/>
    <property type="match status" value="1"/>
</dbReference>
<accession>A0ABT8VK51</accession>
<name>A0ABT8VK51_9BACL</name>
<protein>
    <submittedName>
        <fullName evidence="7">Squalene--hopene cyclase</fullName>
        <ecNumber evidence="7">5.4.99.17</ecNumber>
    </submittedName>
</protein>
<dbReference type="NCBIfam" id="TIGR01507">
    <property type="entry name" value="hopene_cyclase"/>
    <property type="match status" value="1"/>
</dbReference>
<dbReference type="SUPFAM" id="SSF48239">
    <property type="entry name" value="Terpenoid cyclases/Protein prenyltransferases"/>
    <property type="match status" value="2"/>
</dbReference>
<evidence type="ECO:0000259" key="6">
    <source>
        <dbReference type="Pfam" id="PF13249"/>
    </source>
</evidence>
<dbReference type="PANTHER" id="PTHR11764">
    <property type="entry name" value="TERPENE CYCLASE/MUTASE FAMILY MEMBER"/>
    <property type="match status" value="1"/>
</dbReference>
<dbReference type="EC" id="5.4.99.17" evidence="7"/>
<dbReference type="RefSeq" id="WP_302881201.1">
    <property type="nucleotide sequence ID" value="NZ_JAUMKJ010000062.1"/>
</dbReference>
<proteinExistence type="inferred from homology"/>
<dbReference type="InterPro" id="IPR032697">
    <property type="entry name" value="SQ_cyclase_N"/>
</dbReference>
<evidence type="ECO:0000256" key="3">
    <source>
        <dbReference type="ARBA" id="ARBA00022737"/>
    </source>
</evidence>